<protein>
    <recommendedName>
        <fullName evidence="2">CAAX prenyl protease 2/Lysostaphin resistance protein A-like domain-containing protein</fullName>
    </recommendedName>
</protein>
<evidence type="ECO:0000313" key="4">
    <source>
        <dbReference type="Proteomes" id="UP001500782"/>
    </source>
</evidence>
<gene>
    <name evidence="3" type="ORF">GCM10008967_36270</name>
</gene>
<organism evidence="3 4">
    <name type="scientific">Bacillus carboniphilus</name>
    <dbReference type="NCBI Taxonomy" id="86663"/>
    <lineage>
        <taxon>Bacteria</taxon>
        <taxon>Bacillati</taxon>
        <taxon>Bacillota</taxon>
        <taxon>Bacilli</taxon>
        <taxon>Bacillales</taxon>
        <taxon>Bacillaceae</taxon>
        <taxon>Bacillus</taxon>
    </lineage>
</organism>
<name>A0ABN0WNJ8_9BACI</name>
<dbReference type="EMBL" id="BAAADJ010000061">
    <property type="protein sequence ID" value="GAA0342587.1"/>
    <property type="molecule type" value="Genomic_DNA"/>
</dbReference>
<feature type="transmembrane region" description="Helical" evidence="1">
    <location>
        <begin position="132"/>
        <end position="152"/>
    </location>
</feature>
<evidence type="ECO:0000259" key="2">
    <source>
        <dbReference type="Pfam" id="PF02517"/>
    </source>
</evidence>
<feature type="transmembrane region" description="Helical" evidence="1">
    <location>
        <begin position="159"/>
        <end position="178"/>
    </location>
</feature>
<sequence length="238" mass="26753">MLGIIVQIIVSWIILRIFVKKDLTALGIKPFGSRSLQFLIGFMFTAFLCASIQMIDAFLTNTNWEVSSKLTFIEGLNAFWLNVKGVLFEELIFRGALLVIIIHKFGAKIGILISGVAFGIYHWFSYGVLGDIGSMTVIFFITAMSGLVWAYAFSKTKSIALPIGLHLGWNFTINSIFSKGPWGEQILVPDKVEFVSNPILNLVVYFVLPFVVVPILTWLLIRLWGGRKIKFHTTQITK</sequence>
<dbReference type="Pfam" id="PF02517">
    <property type="entry name" value="Rce1-like"/>
    <property type="match status" value="1"/>
</dbReference>
<proteinExistence type="predicted"/>
<keyword evidence="1" id="KW-0812">Transmembrane</keyword>
<accession>A0ABN0WNJ8</accession>
<dbReference type="PANTHER" id="PTHR39430">
    <property type="entry name" value="MEMBRANE-ASSOCIATED PROTEASE-RELATED"/>
    <property type="match status" value="1"/>
</dbReference>
<reference evidence="3 4" key="1">
    <citation type="journal article" date="2019" name="Int. J. Syst. Evol. Microbiol.">
        <title>The Global Catalogue of Microorganisms (GCM) 10K type strain sequencing project: providing services to taxonomists for standard genome sequencing and annotation.</title>
        <authorList>
            <consortium name="The Broad Institute Genomics Platform"/>
            <consortium name="The Broad Institute Genome Sequencing Center for Infectious Disease"/>
            <person name="Wu L."/>
            <person name="Ma J."/>
        </authorList>
    </citation>
    <scope>NUCLEOTIDE SEQUENCE [LARGE SCALE GENOMIC DNA]</scope>
    <source>
        <strain evidence="3 4">JCM 9731</strain>
    </source>
</reference>
<keyword evidence="4" id="KW-1185">Reference proteome</keyword>
<evidence type="ECO:0000313" key="3">
    <source>
        <dbReference type="EMBL" id="GAA0342587.1"/>
    </source>
</evidence>
<feature type="domain" description="CAAX prenyl protease 2/Lysostaphin resistance protein A-like" evidence="2">
    <location>
        <begin position="78"/>
        <end position="171"/>
    </location>
</feature>
<dbReference type="Proteomes" id="UP001500782">
    <property type="component" value="Unassembled WGS sequence"/>
</dbReference>
<keyword evidence="1" id="KW-1133">Transmembrane helix</keyword>
<dbReference type="RefSeq" id="WP_343802278.1">
    <property type="nucleotide sequence ID" value="NZ_BAAADJ010000061.1"/>
</dbReference>
<evidence type="ECO:0000256" key="1">
    <source>
        <dbReference type="SAM" id="Phobius"/>
    </source>
</evidence>
<feature type="transmembrane region" description="Helical" evidence="1">
    <location>
        <begin position="38"/>
        <end position="59"/>
    </location>
</feature>
<keyword evidence="1" id="KW-0472">Membrane</keyword>
<dbReference type="PANTHER" id="PTHR39430:SF1">
    <property type="entry name" value="PROTEASE"/>
    <property type="match status" value="1"/>
</dbReference>
<dbReference type="InterPro" id="IPR003675">
    <property type="entry name" value="Rce1/LyrA-like_dom"/>
</dbReference>
<comment type="caution">
    <text evidence="3">The sequence shown here is derived from an EMBL/GenBank/DDBJ whole genome shotgun (WGS) entry which is preliminary data.</text>
</comment>
<feature type="transmembrane region" description="Helical" evidence="1">
    <location>
        <begin position="198"/>
        <end position="221"/>
    </location>
</feature>